<keyword evidence="7" id="KW-0819">tRNA processing</keyword>
<evidence type="ECO:0000256" key="7">
    <source>
        <dbReference type="ARBA" id="ARBA00022694"/>
    </source>
</evidence>
<dbReference type="PANTHER" id="PTHR15641:SF1">
    <property type="entry name" value="ELONGATOR COMPLEX PROTEIN 5"/>
    <property type="match status" value="1"/>
</dbReference>
<keyword evidence="8" id="KW-0539">Nucleus</keyword>
<evidence type="ECO:0000256" key="3">
    <source>
        <dbReference type="ARBA" id="ARBA00005043"/>
    </source>
</evidence>
<dbReference type="AlphaFoldDB" id="A0AAN4ZEI2"/>
<evidence type="ECO:0000313" key="11">
    <source>
        <dbReference type="Proteomes" id="UP001328107"/>
    </source>
</evidence>
<dbReference type="GO" id="GO:0002098">
    <property type="term" value="P:tRNA wobble uridine modification"/>
    <property type="evidence" value="ECO:0007669"/>
    <property type="project" value="InterPro"/>
</dbReference>
<comment type="caution">
    <text evidence="10">The sequence shown here is derived from an EMBL/GenBank/DDBJ whole genome shotgun (WGS) entry which is preliminary data.</text>
</comment>
<dbReference type="InterPro" id="IPR019519">
    <property type="entry name" value="Elp5"/>
</dbReference>
<gene>
    <name evidence="10" type="ORF">PMAYCL1PPCAC_07258</name>
</gene>
<proteinExistence type="inferred from homology"/>
<reference evidence="11" key="1">
    <citation type="submission" date="2022-10" db="EMBL/GenBank/DDBJ databases">
        <title>Genome assembly of Pristionchus species.</title>
        <authorList>
            <person name="Yoshida K."/>
            <person name="Sommer R.J."/>
        </authorList>
    </citation>
    <scope>NUCLEOTIDE SEQUENCE [LARGE SCALE GENOMIC DNA]</scope>
    <source>
        <strain evidence="11">RS5460</strain>
    </source>
</reference>
<feature type="compositionally biased region" description="Acidic residues" evidence="9">
    <location>
        <begin position="225"/>
        <end position="243"/>
    </location>
</feature>
<accession>A0AAN4ZEI2</accession>
<name>A0AAN4ZEI2_9BILA</name>
<evidence type="ECO:0000313" key="10">
    <source>
        <dbReference type="EMBL" id="GMR37063.1"/>
    </source>
</evidence>
<dbReference type="EMBL" id="BTRK01000002">
    <property type="protein sequence ID" value="GMR37063.1"/>
    <property type="molecule type" value="Genomic_DNA"/>
</dbReference>
<dbReference type="GO" id="GO:0000049">
    <property type="term" value="F:tRNA binding"/>
    <property type="evidence" value="ECO:0007669"/>
    <property type="project" value="TreeGrafter"/>
</dbReference>
<keyword evidence="11" id="KW-1185">Reference proteome</keyword>
<organism evidence="10 11">
    <name type="scientific">Pristionchus mayeri</name>
    <dbReference type="NCBI Taxonomy" id="1317129"/>
    <lineage>
        <taxon>Eukaryota</taxon>
        <taxon>Metazoa</taxon>
        <taxon>Ecdysozoa</taxon>
        <taxon>Nematoda</taxon>
        <taxon>Chromadorea</taxon>
        <taxon>Rhabditida</taxon>
        <taxon>Rhabditina</taxon>
        <taxon>Diplogasteromorpha</taxon>
        <taxon>Diplogasteroidea</taxon>
        <taxon>Neodiplogasteridae</taxon>
        <taxon>Pristionchus</taxon>
    </lineage>
</organism>
<dbReference type="PANTHER" id="PTHR15641">
    <property type="entry name" value="ELONGATOR COMPLEX PROTEIN 5"/>
    <property type="match status" value="1"/>
</dbReference>
<evidence type="ECO:0000256" key="8">
    <source>
        <dbReference type="ARBA" id="ARBA00023242"/>
    </source>
</evidence>
<evidence type="ECO:0000256" key="9">
    <source>
        <dbReference type="SAM" id="MobiDB-lite"/>
    </source>
</evidence>
<dbReference type="GO" id="GO:0005829">
    <property type="term" value="C:cytosol"/>
    <property type="evidence" value="ECO:0007669"/>
    <property type="project" value="TreeGrafter"/>
</dbReference>
<sequence>SVMLSTSHSGFTLINLEGDVNGLAVVMSMNKGKEIRIVGRVPFSLKRNQTISNVEFASMDNDGWMKNPRSVTVLASLNEMIIDRGVEAVARMIIQLTKCSSVIGTIYGEMTSPLIFNQLFSIASRVALIEEREGSISARVKTIKKNGLIEEKKWTLTQNSVGGLVEKMEKVEKIVEKKEEKSELKTTEMKGKTGLERPFEAAKSEDGLVSIHRGKVRVGGRIIYDADDGDDLDDSDPDDDLHI</sequence>
<feature type="non-terminal residue" evidence="10">
    <location>
        <position position="1"/>
    </location>
</feature>
<evidence type="ECO:0000256" key="6">
    <source>
        <dbReference type="ARBA" id="ARBA00022490"/>
    </source>
</evidence>
<protein>
    <recommendedName>
        <fullName evidence="5">Elongator complex protein 5</fullName>
    </recommendedName>
</protein>
<dbReference type="Proteomes" id="UP001328107">
    <property type="component" value="Unassembled WGS sequence"/>
</dbReference>
<dbReference type="GO" id="GO:0005634">
    <property type="term" value="C:nucleus"/>
    <property type="evidence" value="ECO:0007669"/>
    <property type="project" value="UniProtKB-SubCell"/>
</dbReference>
<comment type="similarity">
    <text evidence="4">Belongs to the ELP5 family.</text>
</comment>
<feature type="region of interest" description="Disordered" evidence="9">
    <location>
        <begin position="224"/>
        <end position="243"/>
    </location>
</feature>
<evidence type="ECO:0000256" key="4">
    <source>
        <dbReference type="ARBA" id="ARBA00009567"/>
    </source>
</evidence>
<comment type="subcellular location">
    <subcellularLocation>
        <location evidence="2">Cytoplasm</location>
    </subcellularLocation>
    <subcellularLocation>
        <location evidence="1">Nucleus</location>
    </subcellularLocation>
</comment>
<keyword evidence="6" id="KW-0963">Cytoplasm</keyword>
<evidence type="ECO:0000256" key="1">
    <source>
        <dbReference type="ARBA" id="ARBA00004123"/>
    </source>
</evidence>
<dbReference type="GO" id="GO:0033588">
    <property type="term" value="C:elongator holoenzyme complex"/>
    <property type="evidence" value="ECO:0007669"/>
    <property type="project" value="InterPro"/>
</dbReference>
<comment type="pathway">
    <text evidence="3">tRNA modification; 5-methoxycarbonylmethyl-2-thiouridine-tRNA biosynthesis.</text>
</comment>
<evidence type="ECO:0000256" key="2">
    <source>
        <dbReference type="ARBA" id="ARBA00004496"/>
    </source>
</evidence>
<evidence type="ECO:0000256" key="5">
    <source>
        <dbReference type="ARBA" id="ARBA00020264"/>
    </source>
</evidence>